<organism evidence="8 9">
    <name type="scientific">Synechocystis sp. (strain ATCC 27184 / PCC 6803 / Kazusa)</name>
    <dbReference type="NCBI Taxonomy" id="1111708"/>
    <lineage>
        <taxon>Bacteria</taxon>
        <taxon>Bacillati</taxon>
        <taxon>Cyanobacteriota</taxon>
        <taxon>Cyanophyceae</taxon>
        <taxon>Synechococcales</taxon>
        <taxon>Merismopediaceae</taxon>
        <taxon>Synechocystis</taxon>
    </lineage>
</organism>
<dbReference type="GO" id="GO:0004089">
    <property type="term" value="F:carbonate dehydratase activity"/>
    <property type="evidence" value="ECO:0007669"/>
    <property type="project" value="UniProtKB-EC"/>
</dbReference>
<evidence type="ECO:0000313" key="9">
    <source>
        <dbReference type="Proteomes" id="UP000001425"/>
    </source>
</evidence>
<evidence type="ECO:0000256" key="6">
    <source>
        <dbReference type="ARBA" id="ARBA00048348"/>
    </source>
</evidence>
<dbReference type="GO" id="GO:0030288">
    <property type="term" value="C:outer membrane-bounded periplasmic space"/>
    <property type="evidence" value="ECO:0007005"/>
    <property type="project" value="UniProtKB"/>
</dbReference>
<evidence type="ECO:0000256" key="4">
    <source>
        <dbReference type="ARBA" id="ARBA00022833"/>
    </source>
</evidence>
<sequence length="263" mass="27890">MMGKIEKFALTQNTSVFLVVLPDTQLNYPMAKIPTIDRRQLIQYGGAFLGTSLMATILGNQMAGNPAAQAQSANQTPQQLLTELMEGNGRFAAQKRVKANQDLYRLAEVAQGQNPFAAILSCADSRVPPEIIFDQGLGDLFICRIAGNVATPQEVGSLEFGTLVLGAKVLMVLGHQGCGAVKAAMDGGDLPGQIGSVIKKIDIGSVTDDSSNAASVVMATKANVEHQMAVLIQSPVLSQLIAEERLLIMGAYYNLESGIVTLL</sequence>
<protein>
    <recommendedName>
        <fullName evidence="2">carbonic anhydrase</fullName>
        <ecNumber evidence="2">4.2.1.1</ecNumber>
    </recommendedName>
</protein>
<evidence type="ECO:0000313" key="8">
    <source>
        <dbReference type="EMBL" id="BAA10271.1"/>
    </source>
</evidence>
<dbReference type="SUPFAM" id="SSF53056">
    <property type="entry name" value="beta-carbonic anhydrase, cab"/>
    <property type="match status" value="1"/>
</dbReference>
<dbReference type="PaxDb" id="1148-1001130"/>
<dbReference type="EC" id="4.2.1.1" evidence="2"/>
<dbReference type="GO" id="GO:0015976">
    <property type="term" value="P:carbon utilization"/>
    <property type="evidence" value="ECO:0007669"/>
    <property type="project" value="InterPro"/>
</dbReference>
<comment type="catalytic activity">
    <reaction evidence="6">
        <text>hydrogencarbonate + H(+) = CO2 + H2O</text>
        <dbReference type="Rhea" id="RHEA:10748"/>
        <dbReference type="ChEBI" id="CHEBI:15377"/>
        <dbReference type="ChEBI" id="CHEBI:15378"/>
        <dbReference type="ChEBI" id="CHEBI:16526"/>
        <dbReference type="ChEBI" id="CHEBI:17544"/>
        <dbReference type="EC" id="4.2.1.1"/>
    </reaction>
</comment>
<evidence type="ECO:0000256" key="3">
    <source>
        <dbReference type="ARBA" id="ARBA00022723"/>
    </source>
</evidence>
<comment type="cofactor">
    <cofactor evidence="7">
        <name>Zn(2+)</name>
        <dbReference type="ChEBI" id="CHEBI:29105"/>
    </cofactor>
    <text evidence="7">Binds 1 zinc ion per subunit.</text>
</comment>
<evidence type="ECO:0000256" key="1">
    <source>
        <dbReference type="ARBA" id="ARBA00006217"/>
    </source>
</evidence>
<keyword evidence="3 7" id="KW-0479">Metal-binding</keyword>
<evidence type="ECO:0000256" key="5">
    <source>
        <dbReference type="ARBA" id="ARBA00023239"/>
    </source>
</evidence>
<evidence type="ECO:0000256" key="7">
    <source>
        <dbReference type="PIRSR" id="PIRSR601765-1"/>
    </source>
</evidence>
<feature type="binding site" evidence="7">
    <location>
        <position position="175"/>
    </location>
    <ligand>
        <name>Zn(2+)</name>
        <dbReference type="ChEBI" id="CHEBI:29105"/>
    </ligand>
</feature>
<keyword evidence="4 7" id="KW-0862">Zinc</keyword>
<dbReference type="PhylomeDB" id="Q55136"/>
<dbReference type="EMBL" id="BA000022">
    <property type="protein sequence ID" value="BAA10271.1"/>
    <property type="molecule type" value="Genomic_DNA"/>
</dbReference>
<dbReference type="KEGG" id="syn:slr0051"/>
<feature type="binding site" evidence="7">
    <location>
        <position position="122"/>
    </location>
    <ligand>
        <name>Zn(2+)</name>
        <dbReference type="ChEBI" id="CHEBI:29105"/>
    </ligand>
</feature>
<keyword evidence="5" id="KW-0456">Lyase</keyword>
<dbReference type="Pfam" id="PF00484">
    <property type="entry name" value="Pro_CA"/>
    <property type="match status" value="1"/>
</dbReference>
<comment type="similarity">
    <text evidence="1">Belongs to the beta-class carbonic anhydrase family.</text>
</comment>
<dbReference type="PIR" id="S74353">
    <property type="entry name" value="S74353"/>
</dbReference>
<dbReference type="EnsemblBacteria" id="BAA10271">
    <property type="protein sequence ID" value="BAA10271"/>
    <property type="gene ID" value="BAA10271"/>
</dbReference>
<dbReference type="InterPro" id="IPR015892">
    <property type="entry name" value="Carbonic_anhydrase_CS"/>
</dbReference>
<dbReference type="Gene3D" id="3.40.1050.10">
    <property type="entry name" value="Carbonic anhydrase"/>
    <property type="match status" value="1"/>
</dbReference>
<dbReference type="InterPro" id="IPR036874">
    <property type="entry name" value="Carbonic_anhydrase_sf"/>
</dbReference>
<dbReference type="AlphaFoldDB" id="Q55136"/>
<dbReference type="STRING" id="1148.gene:10499770"/>
<dbReference type="Proteomes" id="UP000001425">
    <property type="component" value="Chromosome"/>
</dbReference>
<dbReference type="SMR" id="Q55136"/>
<dbReference type="GO" id="GO:0008270">
    <property type="term" value="F:zinc ion binding"/>
    <property type="evidence" value="ECO:0007669"/>
    <property type="project" value="InterPro"/>
</dbReference>
<dbReference type="eggNOG" id="COG0288">
    <property type="taxonomic scope" value="Bacteria"/>
</dbReference>
<feature type="binding site" evidence="7">
    <location>
        <position position="178"/>
    </location>
    <ligand>
        <name>Zn(2+)</name>
        <dbReference type="ChEBI" id="CHEBI:29105"/>
    </ligand>
</feature>
<reference evidence="8 9" key="2">
    <citation type="journal article" date="1996" name="DNA Res.">
        <title>Sequence analysis of the genome of the unicellular cyanobacterium Synechocystis sp. strain PCC6803. II. Sequence determination of the entire genome and assignment of potential protein-coding regions.</title>
        <authorList>
            <person name="Kaneko T."/>
            <person name="Sato S."/>
            <person name="Kotani H."/>
            <person name="Tanaka A."/>
            <person name="Asamizu E."/>
            <person name="Nakamura Y."/>
            <person name="Miyajima N."/>
            <person name="Hirosawa M."/>
            <person name="Sugiura M."/>
            <person name="Sasamoto S."/>
            <person name="Kimura T."/>
            <person name="Hosouchi T."/>
            <person name="Matsuno A."/>
            <person name="Muraki A."/>
            <person name="Nakazaki N."/>
            <person name="Naruo K."/>
            <person name="Okumura S."/>
            <person name="Shimpo S."/>
            <person name="Takeuchi C."/>
            <person name="Wada T."/>
            <person name="Watanabe A."/>
            <person name="Yamada M."/>
            <person name="Yasuda M."/>
            <person name="Tabata S."/>
        </authorList>
    </citation>
    <scope>NUCLEOTIDE SEQUENCE [LARGE SCALE GENOMIC DNA]</scope>
    <source>
        <strain evidence="9">ATCC 27184 / PCC 6803 / Kazusa</strain>
    </source>
</reference>
<name>Q55136_SYNY3</name>
<feature type="binding site" evidence="7">
    <location>
        <position position="124"/>
    </location>
    <ligand>
        <name>Zn(2+)</name>
        <dbReference type="ChEBI" id="CHEBI:29105"/>
    </ligand>
</feature>
<reference evidence="8 9" key="1">
    <citation type="journal article" date="1995" name="DNA Res.">
        <title>Sequence analysis of the genome of the unicellular cyanobacterium Synechocystis sp. strain PCC6803. I. Sequence features in the 1 Mb region from map positions 64% to 92% of the genome.</title>
        <authorList>
            <person name="Kaneko T."/>
            <person name="Tanaka A."/>
            <person name="Sato S."/>
            <person name="Kotani H."/>
            <person name="Sazuka T."/>
            <person name="Miyajima N."/>
            <person name="Sugiura M."/>
            <person name="Tabata S."/>
        </authorList>
    </citation>
    <scope>NUCLEOTIDE SEQUENCE [LARGE SCALE GENOMIC DNA]</scope>
    <source>
        <strain evidence="9">ATCC 27184 / PCC 6803 / Kazusa</strain>
    </source>
</reference>
<keyword evidence="9" id="KW-1185">Reference proteome</keyword>
<evidence type="ECO:0000256" key="2">
    <source>
        <dbReference type="ARBA" id="ARBA00012925"/>
    </source>
</evidence>
<gene>
    <name evidence="8" type="primary">icfA</name>
</gene>
<dbReference type="CDD" id="cd03378">
    <property type="entry name" value="beta_CA_cladeC"/>
    <property type="match status" value="1"/>
</dbReference>
<dbReference type="InParanoid" id="Q55136"/>
<dbReference type="PROSITE" id="PS00704">
    <property type="entry name" value="PROK_CO2_ANHYDRASE_1"/>
    <property type="match status" value="1"/>
</dbReference>
<dbReference type="PANTHER" id="PTHR11002:SF76">
    <property type="entry name" value="CARBONIC ANHYDRASE"/>
    <property type="match status" value="1"/>
</dbReference>
<dbReference type="SMART" id="SM00947">
    <property type="entry name" value="Pro_CA"/>
    <property type="match status" value="1"/>
</dbReference>
<proteinExistence type="inferred from homology"/>
<accession>Q55136</accession>
<dbReference type="InterPro" id="IPR001765">
    <property type="entry name" value="Carbonic_anhydrase"/>
</dbReference>
<dbReference type="PANTHER" id="PTHR11002">
    <property type="entry name" value="CARBONIC ANHYDRASE"/>
    <property type="match status" value="1"/>
</dbReference>